<dbReference type="EMBL" id="MNCJ02000328">
    <property type="protein sequence ID" value="KAF5773632.1"/>
    <property type="molecule type" value="Genomic_DNA"/>
</dbReference>
<reference evidence="3" key="2">
    <citation type="submission" date="2020-06" db="EMBL/GenBank/DDBJ databases">
        <title>Helianthus annuus Genome sequencing and assembly Release 2.</title>
        <authorList>
            <person name="Gouzy J."/>
            <person name="Langlade N."/>
            <person name="Munos S."/>
        </authorList>
    </citation>
    <scope>NUCLEOTIDE SEQUENCE</scope>
    <source>
        <tissue evidence="3">Leaves</tissue>
    </source>
</reference>
<feature type="coiled-coil region" evidence="1">
    <location>
        <begin position="112"/>
        <end position="171"/>
    </location>
</feature>
<comment type="caution">
    <text evidence="3">The sequence shown here is derived from an EMBL/GenBank/DDBJ whole genome shotgun (WGS) entry which is preliminary data.</text>
</comment>
<organism evidence="3 4">
    <name type="scientific">Helianthus annuus</name>
    <name type="common">Common sunflower</name>
    <dbReference type="NCBI Taxonomy" id="4232"/>
    <lineage>
        <taxon>Eukaryota</taxon>
        <taxon>Viridiplantae</taxon>
        <taxon>Streptophyta</taxon>
        <taxon>Embryophyta</taxon>
        <taxon>Tracheophyta</taxon>
        <taxon>Spermatophyta</taxon>
        <taxon>Magnoliopsida</taxon>
        <taxon>eudicotyledons</taxon>
        <taxon>Gunneridae</taxon>
        <taxon>Pentapetalae</taxon>
        <taxon>asterids</taxon>
        <taxon>campanulids</taxon>
        <taxon>Asterales</taxon>
        <taxon>Asteraceae</taxon>
        <taxon>Asteroideae</taxon>
        <taxon>Heliantheae alliance</taxon>
        <taxon>Heliantheae</taxon>
        <taxon>Helianthus</taxon>
    </lineage>
</organism>
<evidence type="ECO:0000313" key="4">
    <source>
        <dbReference type="Proteomes" id="UP000215914"/>
    </source>
</evidence>
<evidence type="ECO:0000313" key="3">
    <source>
        <dbReference type="EMBL" id="KAF5773632.1"/>
    </source>
</evidence>
<protein>
    <submittedName>
        <fullName evidence="3">Uncharacterized protein</fullName>
    </submittedName>
</protein>
<evidence type="ECO:0000256" key="1">
    <source>
        <dbReference type="SAM" id="Coils"/>
    </source>
</evidence>
<gene>
    <name evidence="3" type="ORF">HanXRQr2_Chr13g0590731</name>
</gene>
<dbReference type="AlphaFoldDB" id="A0A9K3EHH5"/>
<accession>A0A9K3EHH5</accession>
<reference evidence="3" key="1">
    <citation type="journal article" date="2017" name="Nature">
        <title>The sunflower genome provides insights into oil metabolism, flowering and Asterid evolution.</title>
        <authorList>
            <person name="Badouin H."/>
            <person name="Gouzy J."/>
            <person name="Grassa C.J."/>
            <person name="Murat F."/>
            <person name="Staton S.E."/>
            <person name="Cottret L."/>
            <person name="Lelandais-Briere C."/>
            <person name="Owens G.L."/>
            <person name="Carrere S."/>
            <person name="Mayjonade B."/>
            <person name="Legrand L."/>
            <person name="Gill N."/>
            <person name="Kane N.C."/>
            <person name="Bowers J.E."/>
            <person name="Hubner S."/>
            <person name="Bellec A."/>
            <person name="Berard A."/>
            <person name="Berges H."/>
            <person name="Blanchet N."/>
            <person name="Boniface M.C."/>
            <person name="Brunel D."/>
            <person name="Catrice O."/>
            <person name="Chaidir N."/>
            <person name="Claudel C."/>
            <person name="Donnadieu C."/>
            <person name="Faraut T."/>
            <person name="Fievet G."/>
            <person name="Helmstetter N."/>
            <person name="King M."/>
            <person name="Knapp S.J."/>
            <person name="Lai Z."/>
            <person name="Le Paslier M.C."/>
            <person name="Lippi Y."/>
            <person name="Lorenzon L."/>
            <person name="Mandel J.R."/>
            <person name="Marage G."/>
            <person name="Marchand G."/>
            <person name="Marquand E."/>
            <person name="Bret-Mestries E."/>
            <person name="Morien E."/>
            <person name="Nambeesan S."/>
            <person name="Nguyen T."/>
            <person name="Pegot-Espagnet P."/>
            <person name="Pouilly N."/>
            <person name="Raftis F."/>
            <person name="Sallet E."/>
            <person name="Schiex T."/>
            <person name="Thomas J."/>
            <person name="Vandecasteele C."/>
            <person name="Vares D."/>
            <person name="Vear F."/>
            <person name="Vautrin S."/>
            <person name="Crespi M."/>
            <person name="Mangin B."/>
            <person name="Burke J.M."/>
            <person name="Salse J."/>
            <person name="Munos S."/>
            <person name="Vincourt P."/>
            <person name="Rieseberg L.H."/>
            <person name="Langlade N.B."/>
        </authorList>
    </citation>
    <scope>NUCLEOTIDE SEQUENCE</scope>
    <source>
        <tissue evidence="3">Leaves</tissue>
    </source>
</reference>
<proteinExistence type="predicted"/>
<keyword evidence="1" id="KW-0175">Coiled coil</keyword>
<dbReference type="Gramene" id="mRNA:HanXRQr2_Chr13g0590731">
    <property type="protein sequence ID" value="mRNA:HanXRQr2_Chr13g0590731"/>
    <property type="gene ID" value="HanXRQr2_Chr13g0590731"/>
</dbReference>
<sequence length="175" mass="20160">MKKRKTLEVKKRELDEQAAAALAAKKSNLQKETPPAPSESEIDMGVFSTKRGNLLEKIYVASAPQGKDFALEIVREWKLMGEETLEFENDKKAFAEKREKFNAEKKGLLWRVSDAEKKLVQEKQVNSNKQKEWEVACERTNKELQSQRDAIVRLSGEKKKISDEAEEERAAHQKR</sequence>
<evidence type="ECO:0000256" key="2">
    <source>
        <dbReference type="SAM" id="MobiDB-lite"/>
    </source>
</evidence>
<keyword evidence="4" id="KW-1185">Reference proteome</keyword>
<dbReference type="Proteomes" id="UP000215914">
    <property type="component" value="Unassembled WGS sequence"/>
</dbReference>
<name>A0A9K3EHH5_HELAN</name>
<feature type="region of interest" description="Disordered" evidence="2">
    <location>
        <begin position="23"/>
        <end position="45"/>
    </location>
</feature>